<name>A0A8X6X5H4_9ARAC</name>
<accession>A0A8X6X5H4</accession>
<dbReference type="AlphaFoldDB" id="A0A8X6X5H4"/>
<evidence type="ECO:0000313" key="2">
    <source>
        <dbReference type="Proteomes" id="UP000886998"/>
    </source>
</evidence>
<dbReference type="EMBL" id="BMAV01005863">
    <property type="protein sequence ID" value="GFY47278.1"/>
    <property type="molecule type" value="Genomic_DNA"/>
</dbReference>
<evidence type="ECO:0000313" key="1">
    <source>
        <dbReference type="EMBL" id="GFY47278.1"/>
    </source>
</evidence>
<dbReference type="Proteomes" id="UP000886998">
    <property type="component" value="Unassembled WGS sequence"/>
</dbReference>
<organism evidence="1 2">
    <name type="scientific">Trichonephila inaurata madagascariensis</name>
    <dbReference type="NCBI Taxonomy" id="2747483"/>
    <lineage>
        <taxon>Eukaryota</taxon>
        <taxon>Metazoa</taxon>
        <taxon>Ecdysozoa</taxon>
        <taxon>Arthropoda</taxon>
        <taxon>Chelicerata</taxon>
        <taxon>Arachnida</taxon>
        <taxon>Araneae</taxon>
        <taxon>Araneomorphae</taxon>
        <taxon>Entelegynae</taxon>
        <taxon>Araneoidea</taxon>
        <taxon>Nephilidae</taxon>
        <taxon>Trichonephila</taxon>
        <taxon>Trichonephila inaurata</taxon>
    </lineage>
</organism>
<protein>
    <submittedName>
        <fullName evidence="1">Uncharacterized protein</fullName>
    </submittedName>
</protein>
<proteinExistence type="predicted"/>
<sequence length="85" mass="9828">MQAITPRQIQALGYSNNELYSNNFKSESLSEPQDLTRAPDVPHCIVETITQSNQRIIFDHFLCKKLKVATLHHMFCETHANVEVW</sequence>
<reference evidence="1" key="1">
    <citation type="submission" date="2020-08" db="EMBL/GenBank/DDBJ databases">
        <title>Multicomponent nature underlies the extraordinary mechanical properties of spider dragline silk.</title>
        <authorList>
            <person name="Kono N."/>
            <person name="Nakamura H."/>
            <person name="Mori M."/>
            <person name="Yoshida Y."/>
            <person name="Ohtoshi R."/>
            <person name="Malay A.D."/>
            <person name="Moran D.A.P."/>
            <person name="Tomita M."/>
            <person name="Numata K."/>
            <person name="Arakawa K."/>
        </authorList>
    </citation>
    <scope>NUCLEOTIDE SEQUENCE</scope>
</reference>
<comment type="caution">
    <text evidence="1">The sequence shown here is derived from an EMBL/GenBank/DDBJ whole genome shotgun (WGS) entry which is preliminary data.</text>
</comment>
<keyword evidence="2" id="KW-1185">Reference proteome</keyword>
<gene>
    <name evidence="1" type="ORF">TNIN_396211</name>
</gene>